<accession>A0A815ATD7</accession>
<comment type="caution">
    <text evidence="2">The sequence shown here is derived from an EMBL/GenBank/DDBJ whole genome shotgun (WGS) entry which is preliminary data.</text>
</comment>
<sequence length="133" mass="15776">MMEPPEKYGEVQKSTKKYEEVSRSTEKYQKYRTPQQSDIDEKSVSICQIRVESDSDDKILLSILAVLKYYDFYISNPTSLCQSTLDNQTCLLIYYCEHKLKTGVQHTLIQRELTEILQKFKLIERLKFHYTFA</sequence>
<dbReference type="AlphaFoldDB" id="A0A815ATD7"/>
<dbReference type="Proteomes" id="UP000663829">
    <property type="component" value="Unassembled WGS sequence"/>
</dbReference>
<name>A0A815ATD7_9BILA</name>
<keyword evidence="4" id="KW-1185">Reference proteome</keyword>
<evidence type="ECO:0000313" key="4">
    <source>
        <dbReference type="Proteomes" id="UP000663829"/>
    </source>
</evidence>
<dbReference type="Proteomes" id="UP000681722">
    <property type="component" value="Unassembled WGS sequence"/>
</dbReference>
<evidence type="ECO:0000313" key="3">
    <source>
        <dbReference type="EMBL" id="CAF4039974.1"/>
    </source>
</evidence>
<dbReference type="EMBL" id="CAJNOQ010010811">
    <property type="protein sequence ID" value="CAF1261684.1"/>
    <property type="molecule type" value="Genomic_DNA"/>
</dbReference>
<reference evidence="2" key="1">
    <citation type="submission" date="2021-02" db="EMBL/GenBank/DDBJ databases">
        <authorList>
            <person name="Nowell W R."/>
        </authorList>
    </citation>
    <scope>NUCLEOTIDE SEQUENCE</scope>
</reference>
<proteinExistence type="predicted"/>
<feature type="region of interest" description="Disordered" evidence="1">
    <location>
        <begin position="1"/>
        <end position="34"/>
    </location>
</feature>
<gene>
    <name evidence="2" type="ORF">GPM918_LOCUS26637</name>
    <name evidence="3" type="ORF">SRO942_LOCUS26828</name>
</gene>
<protein>
    <submittedName>
        <fullName evidence="2">Uncharacterized protein</fullName>
    </submittedName>
</protein>
<dbReference type="OrthoDB" id="10022873at2759"/>
<organism evidence="2 4">
    <name type="scientific">Didymodactylos carnosus</name>
    <dbReference type="NCBI Taxonomy" id="1234261"/>
    <lineage>
        <taxon>Eukaryota</taxon>
        <taxon>Metazoa</taxon>
        <taxon>Spiralia</taxon>
        <taxon>Gnathifera</taxon>
        <taxon>Rotifera</taxon>
        <taxon>Eurotatoria</taxon>
        <taxon>Bdelloidea</taxon>
        <taxon>Philodinida</taxon>
        <taxon>Philodinidae</taxon>
        <taxon>Didymodactylos</taxon>
    </lineage>
</organism>
<feature type="compositionally biased region" description="Basic and acidic residues" evidence="1">
    <location>
        <begin position="16"/>
        <end position="29"/>
    </location>
</feature>
<evidence type="ECO:0000256" key="1">
    <source>
        <dbReference type="SAM" id="MobiDB-lite"/>
    </source>
</evidence>
<feature type="compositionally biased region" description="Basic and acidic residues" evidence="1">
    <location>
        <begin position="1"/>
        <end position="10"/>
    </location>
</feature>
<dbReference type="EMBL" id="CAJOBC010018998">
    <property type="protein sequence ID" value="CAF4039974.1"/>
    <property type="molecule type" value="Genomic_DNA"/>
</dbReference>
<evidence type="ECO:0000313" key="2">
    <source>
        <dbReference type="EMBL" id="CAF1261684.1"/>
    </source>
</evidence>